<dbReference type="PANTHER" id="PTHR34107">
    <property type="entry name" value="SLL0198 PROTEIN-RELATED"/>
    <property type="match status" value="1"/>
</dbReference>
<dbReference type="PATRIC" id="fig|52.7.peg.8886"/>
<dbReference type="EMBL" id="CP012159">
    <property type="protein sequence ID" value="AKT43844.1"/>
    <property type="molecule type" value="Genomic_DNA"/>
</dbReference>
<dbReference type="InterPro" id="IPR011335">
    <property type="entry name" value="Restrct_endonuc-II-like"/>
</dbReference>
<dbReference type="KEGG" id="ccro:CMC5_080810"/>
<dbReference type="CDD" id="cd06260">
    <property type="entry name" value="DUF820-like"/>
    <property type="match status" value="1"/>
</dbReference>
<dbReference type="SUPFAM" id="SSF52980">
    <property type="entry name" value="Restriction endonuclease-like"/>
    <property type="match status" value="1"/>
</dbReference>
<feature type="domain" description="Putative restriction endonuclease" evidence="1">
    <location>
        <begin position="53"/>
        <end position="214"/>
    </location>
</feature>
<dbReference type="Pfam" id="PF05685">
    <property type="entry name" value="Uma2"/>
    <property type="match status" value="1"/>
</dbReference>
<evidence type="ECO:0000313" key="2">
    <source>
        <dbReference type="EMBL" id="AKT43844.1"/>
    </source>
</evidence>
<dbReference type="STRING" id="52.CMC5_080810"/>
<accession>A0A0K1ESR7</accession>
<protein>
    <recommendedName>
        <fullName evidence="1">Putative restriction endonuclease domain-containing protein</fullName>
    </recommendedName>
</protein>
<evidence type="ECO:0000313" key="3">
    <source>
        <dbReference type="Proteomes" id="UP000067626"/>
    </source>
</evidence>
<organism evidence="2 3">
    <name type="scientific">Chondromyces crocatus</name>
    <dbReference type="NCBI Taxonomy" id="52"/>
    <lineage>
        <taxon>Bacteria</taxon>
        <taxon>Pseudomonadati</taxon>
        <taxon>Myxococcota</taxon>
        <taxon>Polyangia</taxon>
        <taxon>Polyangiales</taxon>
        <taxon>Polyangiaceae</taxon>
        <taxon>Chondromyces</taxon>
    </lineage>
</organism>
<dbReference type="AlphaFoldDB" id="A0A0K1ESR7"/>
<keyword evidence="3" id="KW-1185">Reference proteome</keyword>
<gene>
    <name evidence="2" type="ORF">CMC5_080810</name>
</gene>
<dbReference type="PANTHER" id="PTHR34107:SF4">
    <property type="entry name" value="SLL1222 PROTEIN"/>
    <property type="match status" value="1"/>
</dbReference>
<evidence type="ECO:0000259" key="1">
    <source>
        <dbReference type="Pfam" id="PF05685"/>
    </source>
</evidence>
<sequence>MQRKGAKTRPCCDFVWRSGERGRACSARGAGVTLPRMQEPSRTLSRHAHGDELEAMQPHQVAEIIRGTSYVRAQPGLRHVHASSELQTELGQAYCRGRGGPGGWRILQAPQLQLGHGVDMDVLVPDLAGWTLERLPQLGGAAFIQVAPDWVCEVLSPGTAARDRAEKMPIYARERVKTLWLVDPSACLLEVFVMGADGEWRLRVVSCGAAQVRATPFDAVELDLSMLWTE</sequence>
<name>A0A0K1ESR7_CHOCO</name>
<dbReference type="Proteomes" id="UP000067626">
    <property type="component" value="Chromosome"/>
</dbReference>
<dbReference type="InterPro" id="IPR012296">
    <property type="entry name" value="Nuclease_put_TT1808"/>
</dbReference>
<reference evidence="2 3" key="1">
    <citation type="submission" date="2015-07" db="EMBL/GenBank/DDBJ databases">
        <title>Genome analysis of myxobacterium Chondromyces crocatus Cm c5 reveals a high potential for natural compound synthesis and the genetic basis for the loss of fruiting body formation.</title>
        <authorList>
            <person name="Zaburannyi N."/>
            <person name="Bunk B."/>
            <person name="Maier J."/>
            <person name="Overmann J."/>
            <person name="Mueller R."/>
        </authorList>
    </citation>
    <scope>NUCLEOTIDE SEQUENCE [LARGE SCALE GENOMIC DNA]</scope>
    <source>
        <strain evidence="2 3">Cm c5</strain>
    </source>
</reference>
<dbReference type="Gene3D" id="3.90.1570.10">
    <property type="entry name" value="tt1808, chain A"/>
    <property type="match status" value="1"/>
</dbReference>
<proteinExistence type="predicted"/>
<dbReference type="InterPro" id="IPR008538">
    <property type="entry name" value="Uma2"/>
</dbReference>